<dbReference type="Pfam" id="PF10433">
    <property type="entry name" value="Beta-prop_RSE1_1st"/>
    <property type="match status" value="1"/>
</dbReference>
<dbReference type="SUPFAM" id="SSF50998">
    <property type="entry name" value="Quinoprotein alcohol dehydrogenase-like"/>
    <property type="match status" value="1"/>
</dbReference>
<proteinExistence type="inferred from homology"/>
<sequence length="1258" mass="141903">MEVYDQIVSPSTVTHCTVANFTSLQCEDLIVVKNTLLQVFRIEDDRLVLFDEYTLQGQVLGVERVKVGGSRYHKLVLLTKFAKLSIVSYNMAKRSLETESLHYYELEFKRLHTNGLSEASLRMDPNYKAALCFHKDILAFLPLAASEDDLDLDETIQQHSTEFLLKSTIIPSSKLDASIHDIIDCQFLHNYRDPTLAIVYNETPAWVADLTIHKDTVNLVVLNLDLATGSSTPIINLENLPLDIWSVKSLPGNGLLLIGCNEIIHVDNSGNTKGIGVNEYYKDCTDFKLEDLSALDVFLEDCQVEVLDSSVLIADKQGGLFNLTFQKDGKSIRKLQMSKLESQFPMSQPSTVARIGDYVFFGNSTSDALLLKSRKTDSENEQSLEKIQREGRNEQDDVSMANDDEDEDLYGDEEDISSNESVQFDKVDSLFNNGPIISFTLARLSPEPSSQGLTNPNYNELSIIGVNGENASGRVTCFNPTLQPKIHSTLKFQNITKCWNLLNKYLITTDLNNFKSEIFLINDNFKNFQSLDFKNNNITVNIDVFTSKKRIVQVSSSNIYIFDYSFKKVLQMNADFEILHAKLLDPYIILTSSNGEIRIFDVDSRGRKLNKVKLPKSLTDIILTYGTVSNTSLLNTGKKRSQTDENINVSNPVFLVTTVNNQILAFRPNHNEEVFQFTNIHKLIEVGEVIPFQNVDGLVPDPFFKQVELLALGDEFNKDEILTLLTIGGEIITYKLDGSHFKKVETNAITGAPENVYPQSTILERKLIPFQTNGYNVLFVTGKQPYIVIKTSQSNPKIFKFTHTSLISLCSYEDKIMFIDGGKNARICSIPFGPNHDYTNKLPIDIFPIGKTINNIAFHETSNLLVMSSLREIPYDAKDEEGNPIVGTEDKRKAASFKSSLILVDPTNWVIFDEMEFDDDIVVNSVKSLQLIVSSKSKKRKEFIVLGTAKYRTEDLTVLGAFQLYDIISIVPDPDKPDVDYKLKEIVSEVVKGGVTTVTEISGRFLVSQGQKVLIRDLQQDNSTVPVAFRDTPTTLSDSKSFENLVLVSDTLKNIMFLGFDAEPYRLLLLGKSLEDLNVSSCDFLVSNGEVHFLVADHEGTLHLVSYDPDDPKSLSGQRLMHKTTFHINTLTTTMRLVPKHEEFKQTSDSYQVIGANVDGSIFKVTPIDDQTYRRFYILQQQLSDKIGHHCGLNPRANRLQFNDAGVKPIIDFGLIRLFVHLNIEKRLQFSLKVGKRAYAEIWRDIVEIENTLKNLCE</sequence>
<evidence type="ECO:0000313" key="10">
    <source>
        <dbReference type="EMBL" id="CEP22903.1"/>
    </source>
</evidence>
<comment type="similarity">
    <text evidence="2">Belongs to the DDB1 family.</text>
</comment>
<evidence type="ECO:0000259" key="9">
    <source>
        <dbReference type="Pfam" id="PF23726"/>
    </source>
</evidence>
<keyword evidence="4" id="KW-0507">mRNA processing</keyword>
<dbReference type="AlphaFoldDB" id="A0A0H5C4J8"/>
<keyword evidence="5" id="KW-0539">Nucleus</keyword>
<dbReference type="Pfam" id="PF23726">
    <property type="entry name" value="Beta-prop_RSE1_2nd"/>
    <property type="match status" value="1"/>
</dbReference>
<dbReference type="InterPro" id="IPR011047">
    <property type="entry name" value="Quinoprotein_ADH-like_sf"/>
</dbReference>
<protein>
    <recommendedName>
        <fullName evidence="3">DNA damage-binding protein 1</fullName>
    </recommendedName>
</protein>
<dbReference type="GO" id="GO:0005634">
    <property type="term" value="C:nucleus"/>
    <property type="evidence" value="ECO:0007669"/>
    <property type="project" value="UniProtKB-SubCell"/>
</dbReference>
<feature type="domain" description="RSE1/DDB1/CPSF1 second beta-propeller" evidence="9">
    <location>
        <begin position="484"/>
        <end position="830"/>
    </location>
</feature>
<dbReference type="InterPro" id="IPR018846">
    <property type="entry name" value="Beta-prop_RSE1/DDB1/CPSF1_1st"/>
</dbReference>
<evidence type="ECO:0000313" key="11">
    <source>
        <dbReference type="Proteomes" id="UP000038830"/>
    </source>
</evidence>
<feature type="compositionally biased region" description="Acidic residues" evidence="6">
    <location>
        <begin position="402"/>
        <end position="416"/>
    </location>
</feature>
<dbReference type="GO" id="GO:0006397">
    <property type="term" value="P:mRNA processing"/>
    <property type="evidence" value="ECO:0007669"/>
    <property type="project" value="UniProtKB-KW"/>
</dbReference>
<reference evidence="11" key="1">
    <citation type="journal article" date="2015" name="J. Biotechnol.">
        <title>The structure of the Cyberlindnera jadinii genome and its relation to Candida utilis analyzed by the occurrence of single nucleotide polymorphisms.</title>
        <authorList>
            <person name="Rupp O."/>
            <person name="Brinkrolf K."/>
            <person name="Buerth C."/>
            <person name="Kunigo M."/>
            <person name="Schneider J."/>
            <person name="Jaenicke S."/>
            <person name="Goesmann A."/>
            <person name="Puehler A."/>
            <person name="Jaeger K.-E."/>
            <person name="Ernst J.F."/>
        </authorList>
    </citation>
    <scope>NUCLEOTIDE SEQUENCE [LARGE SCALE GENOMIC DNA]</scope>
    <source>
        <strain evidence="11">ATCC 18201 / CBS 1600 / BCRC 20928 / JCM 3617 / NBRC 0987 / NRRL Y-1542</strain>
    </source>
</reference>
<dbReference type="Proteomes" id="UP000038830">
    <property type="component" value="Unassembled WGS sequence"/>
</dbReference>
<dbReference type="EMBL" id="CDQK01000003">
    <property type="protein sequence ID" value="CEP22903.1"/>
    <property type="molecule type" value="Genomic_DNA"/>
</dbReference>
<gene>
    <name evidence="10" type="primary">CFT1</name>
    <name evidence="10" type="ORF">BN1211_3362</name>
</gene>
<dbReference type="Gene3D" id="2.130.10.10">
    <property type="entry name" value="YVTN repeat-like/Quinoprotein amine dehydrogenase"/>
    <property type="match status" value="2"/>
</dbReference>
<evidence type="ECO:0000259" key="7">
    <source>
        <dbReference type="Pfam" id="PF03178"/>
    </source>
</evidence>
<dbReference type="InterPro" id="IPR015943">
    <property type="entry name" value="WD40/YVTN_repeat-like_dom_sf"/>
</dbReference>
<dbReference type="InterPro" id="IPR004871">
    <property type="entry name" value="RSE1/DDB1/CPSF1_C"/>
</dbReference>
<dbReference type="InterPro" id="IPR058543">
    <property type="entry name" value="Beta-prop_RSE1/DDB1/CPSF1_2nd"/>
</dbReference>
<evidence type="ECO:0000256" key="2">
    <source>
        <dbReference type="ARBA" id="ARBA00007453"/>
    </source>
</evidence>
<evidence type="ECO:0000256" key="5">
    <source>
        <dbReference type="ARBA" id="ARBA00023242"/>
    </source>
</evidence>
<feature type="region of interest" description="Disordered" evidence="6">
    <location>
        <begin position="372"/>
        <end position="416"/>
    </location>
</feature>
<dbReference type="GO" id="GO:0003676">
    <property type="term" value="F:nucleic acid binding"/>
    <property type="evidence" value="ECO:0007669"/>
    <property type="project" value="InterPro"/>
</dbReference>
<feature type="domain" description="RSE1/DDB1/CPSF1 C-terminal" evidence="7">
    <location>
        <begin position="898"/>
        <end position="1220"/>
    </location>
</feature>
<comment type="subcellular location">
    <subcellularLocation>
        <location evidence="1">Nucleus</location>
    </subcellularLocation>
</comment>
<evidence type="ECO:0000256" key="1">
    <source>
        <dbReference type="ARBA" id="ARBA00004123"/>
    </source>
</evidence>
<evidence type="ECO:0000256" key="4">
    <source>
        <dbReference type="ARBA" id="ARBA00022664"/>
    </source>
</evidence>
<evidence type="ECO:0000256" key="3">
    <source>
        <dbReference type="ARBA" id="ARBA00014577"/>
    </source>
</evidence>
<dbReference type="InterPro" id="IPR050358">
    <property type="entry name" value="RSE1/DDB1/CFT1"/>
</dbReference>
<accession>A0A0H5C4J8</accession>
<feature type="compositionally biased region" description="Basic and acidic residues" evidence="6">
    <location>
        <begin position="374"/>
        <end position="395"/>
    </location>
</feature>
<name>A0A0H5C4J8_CYBJN</name>
<evidence type="ECO:0000259" key="8">
    <source>
        <dbReference type="Pfam" id="PF10433"/>
    </source>
</evidence>
<organism evidence="10 11">
    <name type="scientific">Cyberlindnera jadinii (strain ATCC 18201 / CBS 1600 / BCRC 20928 / JCM 3617 / NBRC 0987 / NRRL Y-1542)</name>
    <name type="common">Torula yeast</name>
    <name type="synonym">Candida utilis</name>
    <dbReference type="NCBI Taxonomy" id="983966"/>
    <lineage>
        <taxon>Eukaryota</taxon>
        <taxon>Fungi</taxon>
        <taxon>Dikarya</taxon>
        <taxon>Ascomycota</taxon>
        <taxon>Saccharomycotina</taxon>
        <taxon>Saccharomycetes</taxon>
        <taxon>Phaffomycetales</taxon>
        <taxon>Phaffomycetaceae</taxon>
        <taxon>Cyberlindnera</taxon>
    </lineage>
</organism>
<evidence type="ECO:0000256" key="6">
    <source>
        <dbReference type="SAM" id="MobiDB-lite"/>
    </source>
</evidence>
<dbReference type="Pfam" id="PF03178">
    <property type="entry name" value="CPSF_A"/>
    <property type="match status" value="1"/>
</dbReference>
<feature type="domain" description="RSE1/DDB1/CPSF1 first beta-propeller" evidence="8">
    <location>
        <begin position="13"/>
        <end position="389"/>
    </location>
</feature>
<dbReference type="PANTHER" id="PTHR10644">
    <property type="entry name" value="DNA REPAIR/RNA PROCESSING CPSF FAMILY"/>
    <property type="match status" value="1"/>
</dbReference>